<dbReference type="AlphaFoldDB" id="A0A3M0AIN5"/>
<reference evidence="2 3" key="1">
    <citation type="submission" date="2018-10" db="EMBL/GenBank/DDBJ databases">
        <title>Genomic Encyclopedia of Archaeal and Bacterial Type Strains, Phase II (KMG-II): from individual species to whole genera.</title>
        <authorList>
            <person name="Goeker M."/>
        </authorList>
    </citation>
    <scope>NUCLEOTIDE SEQUENCE [LARGE SCALE GENOMIC DNA]</scope>
    <source>
        <strain evidence="2 3">ATCC 29870</strain>
    </source>
</reference>
<dbReference type="PROSITE" id="PS51257">
    <property type="entry name" value="PROKAR_LIPOPROTEIN"/>
    <property type="match status" value="1"/>
</dbReference>
<gene>
    <name evidence="2" type="ORF">JN00_0016</name>
</gene>
<proteinExistence type="predicted"/>
<dbReference type="RefSeq" id="WP_121940518.1">
    <property type="nucleotide sequence ID" value="NZ_CP137846.1"/>
</dbReference>
<dbReference type="Proteomes" id="UP000267246">
    <property type="component" value="Unassembled WGS sequence"/>
</dbReference>
<feature type="signal peptide" evidence="1">
    <location>
        <begin position="1"/>
        <end position="23"/>
    </location>
</feature>
<evidence type="ECO:0008006" key="4">
    <source>
        <dbReference type="Google" id="ProtNLM"/>
    </source>
</evidence>
<sequence>MKTKKILFSFFGLASISLPLVSASCVNVPQKNNQWLSTTQLQKIQASFVLEKTDEGKKKTDKELYDFIKDCLKQAKAKYGSNEVMLRQSFKNNLKQYIILDYIDINAISEGHRLNLKFEFDDSTKQVVLKWTADSPYYHPGQIDGEGKVILE</sequence>
<evidence type="ECO:0000313" key="2">
    <source>
        <dbReference type="EMBL" id="RMA78972.1"/>
    </source>
</evidence>
<organism evidence="2 3">
    <name type="scientific">Metamycoplasma subdolum</name>
    <dbReference type="NCBI Taxonomy" id="92407"/>
    <lineage>
        <taxon>Bacteria</taxon>
        <taxon>Bacillati</taxon>
        <taxon>Mycoplasmatota</taxon>
        <taxon>Mycoplasmoidales</taxon>
        <taxon>Metamycoplasmataceae</taxon>
        <taxon>Metamycoplasma</taxon>
    </lineage>
</organism>
<dbReference type="EMBL" id="REFI01000005">
    <property type="protein sequence ID" value="RMA78972.1"/>
    <property type="molecule type" value="Genomic_DNA"/>
</dbReference>
<evidence type="ECO:0000256" key="1">
    <source>
        <dbReference type="SAM" id="SignalP"/>
    </source>
</evidence>
<keyword evidence="3" id="KW-1185">Reference proteome</keyword>
<comment type="caution">
    <text evidence="2">The sequence shown here is derived from an EMBL/GenBank/DDBJ whole genome shotgun (WGS) entry which is preliminary data.</text>
</comment>
<name>A0A3M0AIN5_9BACT</name>
<feature type="chain" id="PRO_5018289614" description="Lipoprotein" evidence="1">
    <location>
        <begin position="24"/>
        <end position="152"/>
    </location>
</feature>
<evidence type="ECO:0000313" key="3">
    <source>
        <dbReference type="Proteomes" id="UP000267246"/>
    </source>
</evidence>
<protein>
    <recommendedName>
        <fullName evidence="4">Lipoprotein</fullName>
    </recommendedName>
</protein>
<accession>A0A3M0AIN5</accession>
<keyword evidence="1" id="KW-0732">Signal</keyword>